<evidence type="ECO:0000256" key="3">
    <source>
        <dbReference type="ARBA" id="ARBA00023157"/>
    </source>
</evidence>
<keyword evidence="8" id="KW-1185">Reference proteome</keyword>
<sequence>MNKFAILSVVTVLAATYFMVSSPSVDATLESQFNTFIGMYGRNYASEDERAFRLSIFQENMKEAEKLNKQSKTATFGITKFSDWTDEEFQVLLGDRVTYPSDYVEKYTDVVESEVGFSADHRQHFKPIQNQGSCGSCWTFAATATFEAYSSINNNGVPKLSEQELVDCVTKCSGCGGGLANLAYDWLVDTKFIPLDKYPYHAANEVCKAQQLEEEGVANDSGSGLIVSGEDGILHRLGHEGPVSISIDASVWKTYTGGVLDSGCGMSTNHAVVVAAFEDDAYIIRNSWGENWGENGFIRLAYGKNMCNIEKRPSYPVF</sequence>
<evidence type="ECO:0000256" key="1">
    <source>
        <dbReference type="ARBA" id="ARBA00008455"/>
    </source>
</evidence>
<dbReference type="PROSITE" id="PS00139">
    <property type="entry name" value="THIOL_PROTEASE_CYS"/>
    <property type="match status" value="1"/>
</dbReference>
<keyword evidence="3" id="KW-1015">Disulfide bond</keyword>
<name>A0AAD2CZN5_EUPCR</name>
<comment type="caution">
    <text evidence="7">The sequence shown here is derived from an EMBL/GenBank/DDBJ whole genome shotgun (WGS) entry which is preliminary data.</text>
</comment>
<dbReference type="AlphaFoldDB" id="A0AAD2CZN5"/>
<dbReference type="Gene3D" id="3.90.70.10">
    <property type="entry name" value="Cysteine proteinases"/>
    <property type="match status" value="1"/>
</dbReference>
<protein>
    <submittedName>
        <fullName evidence="7">Uncharacterized protein</fullName>
    </submittedName>
</protein>
<dbReference type="PANTHER" id="PTHR12411">
    <property type="entry name" value="CYSTEINE PROTEASE FAMILY C1-RELATED"/>
    <property type="match status" value="1"/>
</dbReference>
<evidence type="ECO:0000313" key="7">
    <source>
        <dbReference type="EMBL" id="CAI2375574.1"/>
    </source>
</evidence>
<keyword evidence="2" id="KW-0865">Zymogen</keyword>
<dbReference type="SUPFAM" id="SSF54001">
    <property type="entry name" value="Cysteine proteinases"/>
    <property type="match status" value="1"/>
</dbReference>
<dbReference type="SMART" id="SM00645">
    <property type="entry name" value="Pept_C1"/>
    <property type="match status" value="1"/>
</dbReference>
<dbReference type="InterPro" id="IPR038765">
    <property type="entry name" value="Papain-like_cys_pep_sf"/>
</dbReference>
<dbReference type="SMART" id="SM00848">
    <property type="entry name" value="Inhibitor_I29"/>
    <property type="match status" value="1"/>
</dbReference>
<dbReference type="EMBL" id="CAMPGE010017063">
    <property type="protein sequence ID" value="CAI2375574.1"/>
    <property type="molecule type" value="Genomic_DNA"/>
</dbReference>
<dbReference type="Proteomes" id="UP001295684">
    <property type="component" value="Unassembled WGS sequence"/>
</dbReference>
<dbReference type="InterPro" id="IPR039417">
    <property type="entry name" value="Peptidase_C1A_papain-like"/>
</dbReference>
<dbReference type="InterPro" id="IPR000169">
    <property type="entry name" value="Pept_cys_AS"/>
</dbReference>
<evidence type="ECO:0000256" key="2">
    <source>
        <dbReference type="ARBA" id="ARBA00023145"/>
    </source>
</evidence>
<dbReference type="InterPro" id="IPR013128">
    <property type="entry name" value="Peptidase_C1A"/>
</dbReference>
<dbReference type="InterPro" id="IPR000668">
    <property type="entry name" value="Peptidase_C1A_C"/>
</dbReference>
<evidence type="ECO:0000259" key="5">
    <source>
        <dbReference type="SMART" id="SM00645"/>
    </source>
</evidence>
<dbReference type="InterPro" id="IPR013201">
    <property type="entry name" value="Prot_inhib_I29"/>
</dbReference>
<reference evidence="7" key="1">
    <citation type="submission" date="2023-07" db="EMBL/GenBank/DDBJ databases">
        <authorList>
            <consortium name="AG Swart"/>
            <person name="Singh M."/>
            <person name="Singh A."/>
            <person name="Seah K."/>
            <person name="Emmerich C."/>
        </authorList>
    </citation>
    <scope>NUCLEOTIDE SEQUENCE</scope>
    <source>
        <strain evidence="7">DP1</strain>
    </source>
</reference>
<feature type="signal peptide" evidence="4">
    <location>
        <begin position="1"/>
        <end position="27"/>
    </location>
</feature>
<feature type="chain" id="PRO_5042225974" evidence="4">
    <location>
        <begin position="28"/>
        <end position="318"/>
    </location>
</feature>
<feature type="domain" description="Peptidase C1A papain C-terminal" evidence="5">
    <location>
        <begin position="115"/>
        <end position="317"/>
    </location>
</feature>
<evidence type="ECO:0000313" key="8">
    <source>
        <dbReference type="Proteomes" id="UP001295684"/>
    </source>
</evidence>
<feature type="domain" description="Cathepsin propeptide inhibitor" evidence="6">
    <location>
        <begin position="33"/>
        <end position="89"/>
    </location>
</feature>
<evidence type="ECO:0000256" key="4">
    <source>
        <dbReference type="SAM" id="SignalP"/>
    </source>
</evidence>
<dbReference type="CDD" id="cd02248">
    <property type="entry name" value="Peptidase_C1A"/>
    <property type="match status" value="1"/>
</dbReference>
<dbReference type="GO" id="GO:0006508">
    <property type="term" value="P:proteolysis"/>
    <property type="evidence" value="ECO:0007669"/>
    <property type="project" value="InterPro"/>
</dbReference>
<dbReference type="Pfam" id="PF08246">
    <property type="entry name" value="Inhibitor_I29"/>
    <property type="match status" value="1"/>
</dbReference>
<dbReference type="Pfam" id="PF00112">
    <property type="entry name" value="Peptidase_C1"/>
    <property type="match status" value="1"/>
</dbReference>
<comment type="similarity">
    <text evidence="1">Belongs to the peptidase C1 family.</text>
</comment>
<gene>
    <name evidence="7" type="ORF">ECRASSUSDP1_LOCUS16937</name>
</gene>
<dbReference type="GO" id="GO:0008234">
    <property type="term" value="F:cysteine-type peptidase activity"/>
    <property type="evidence" value="ECO:0007669"/>
    <property type="project" value="InterPro"/>
</dbReference>
<organism evidence="7 8">
    <name type="scientific">Euplotes crassus</name>
    <dbReference type="NCBI Taxonomy" id="5936"/>
    <lineage>
        <taxon>Eukaryota</taxon>
        <taxon>Sar</taxon>
        <taxon>Alveolata</taxon>
        <taxon>Ciliophora</taxon>
        <taxon>Intramacronucleata</taxon>
        <taxon>Spirotrichea</taxon>
        <taxon>Hypotrichia</taxon>
        <taxon>Euplotida</taxon>
        <taxon>Euplotidae</taxon>
        <taxon>Moneuplotes</taxon>
    </lineage>
</organism>
<proteinExistence type="inferred from homology"/>
<evidence type="ECO:0000259" key="6">
    <source>
        <dbReference type="SMART" id="SM00848"/>
    </source>
</evidence>
<accession>A0AAD2CZN5</accession>
<keyword evidence="4" id="KW-0732">Signal</keyword>